<organism evidence="2 3">
    <name type="scientific">Lentzea atacamensis</name>
    <dbReference type="NCBI Taxonomy" id="531938"/>
    <lineage>
        <taxon>Bacteria</taxon>
        <taxon>Bacillati</taxon>
        <taxon>Actinomycetota</taxon>
        <taxon>Actinomycetes</taxon>
        <taxon>Pseudonocardiales</taxon>
        <taxon>Pseudonocardiaceae</taxon>
        <taxon>Lentzea</taxon>
    </lineage>
</organism>
<proteinExistence type="predicted"/>
<sequence length="79" mass="8312">MKPASTAMAIEVHSVAFGLNRCAAPNNKPVSASETHVPRCCSTMRNRMPRKISSSTTTATAMKPNNAEAPASEPGPRTS</sequence>
<comment type="caution">
    <text evidence="2">The sequence shown here is derived from an EMBL/GenBank/DDBJ whole genome shotgun (WGS) entry which is preliminary data.</text>
</comment>
<dbReference type="EMBL" id="QGHB01000004">
    <property type="protein sequence ID" value="PWK86918.1"/>
    <property type="molecule type" value="Genomic_DNA"/>
</dbReference>
<evidence type="ECO:0000256" key="1">
    <source>
        <dbReference type="SAM" id="MobiDB-lite"/>
    </source>
</evidence>
<feature type="region of interest" description="Disordered" evidence="1">
    <location>
        <begin position="48"/>
        <end position="79"/>
    </location>
</feature>
<gene>
    <name evidence="2" type="ORF">C8D88_10479</name>
</gene>
<evidence type="ECO:0000313" key="3">
    <source>
        <dbReference type="Proteomes" id="UP000246005"/>
    </source>
</evidence>
<name>A0A316I358_9PSEU</name>
<reference evidence="2 3" key="1">
    <citation type="submission" date="2018-05" db="EMBL/GenBank/DDBJ databases">
        <title>Genomic Encyclopedia of Type Strains, Phase IV (KMG-IV): sequencing the most valuable type-strain genomes for metagenomic binning, comparative biology and taxonomic classification.</title>
        <authorList>
            <person name="Goeker M."/>
        </authorList>
    </citation>
    <scope>NUCLEOTIDE SEQUENCE [LARGE SCALE GENOMIC DNA]</scope>
    <source>
        <strain evidence="2 3">DSM 45480</strain>
    </source>
</reference>
<accession>A0A316I358</accession>
<dbReference type="AlphaFoldDB" id="A0A316I358"/>
<evidence type="ECO:0000313" key="2">
    <source>
        <dbReference type="EMBL" id="PWK86918.1"/>
    </source>
</evidence>
<dbReference type="Proteomes" id="UP000246005">
    <property type="component" value="Unassembled WGS sequence"/>
</dbReference>
<protein>
    <submittedName>
        <fullName evidence="2">Uncharacterized protein</fullName>
    </submittedName>
</protein>